<evidence type="ECO:0000313" key="1">
    <source>
        <dbReference type="EMBL" id="RMZ96513.1"/>
    </source>
</evidence>
<reference evidence="1 2" key="1">
    <citation type="journal article" date="2018" name="Sci. Rep.">
        <title>Genomic signatures of local adaptation to the degree of environmental predictability in rotifers.</title>
        <authorList>
            <person name="Franch-Gras L."/>
            <person name="Hahn C."/>
            <person name="Garcia-Roger E.M."/>
            <person name="Carmona M.J."/>
            <person name="Serra M."/>
            <person name="Gomez A."/>
        </authorList>
    </citation>
    <scope>NUCLEOTIDE SEQUENCE [LARGE SCALE GENOMIC DNA]</scope>
    <source>
        <strain evidence="1">HYR1</strain>
    </source>
</reference>
<dbReference type="Proteomes" id="UP000276133">
    <property type="component" value="Unassembled WGS sequence"/>
</dbReference>
<proteinExistence type="predicted"/>
<name>A0A3M7PBX9_BRAPC</name>
<protein>
    <submittedName>
        <fullName evidence="1">Uncharacterized protein</fullName>
    </submittedName>
</protein>
<dbReference type="EMBL" id="REGN01012121">
    <property type="protein sequence ID" value="RMZ96513.1"/>
    <property type="molecule type" value="Genomic_DNA"/>
</dbReference>
<dbReference type="AlphaFoldDB" id="A0A3M7PBX9"/>
<sequence>MLIYSIEYNKMENYRKFLNPEHHCTTISISRVIDLLENQFPANFGRPFLGCLFLIYFYVNQKNVLIEKIFICVKSTKNQKH</sequence>
<organism evidence="1 2">
    <name type="scientific">Brachionus plicatilis</name>
    <name type="common">Marine rotifer</name>
    <name type="synonym">Brachionus muelleri</name>
    <dbReference type="NCBI Taxonomy" id="10195"/>
    <lineage>
        <taxon>Eukaryota</taxon>
        <taxon>Metazoa</taxon>
        <taxon>Spiralia</taxon>
        <taxon>Gnathifera</taxon>
        <taxon>Rotifera</taxon>
        <taxon>Eurotatoria</taxon>
        <taxon>Monogononta</taxon>
        <taxon>Pseudotrocha</taxon>
        <taxon>Ploima</taxon>
        <taxon>Brachionidae</taxon>
        <taxon>Brachionus</taxon>
    </lineage>
</organism>
<evidence type="ECO:0000313" key="2">
    <source>
        <dbReference type="Proteomes" id="UP000276133"/>
    </source>
</evidence>
<accession>A0A3M7PBX9</accession>
<keyword evidence="2" id="KW-1185">Reference proteome</keyword>
<comment type="caution">
    <text evidence="1">The sequence shown here is derived from an EMBL/GenBank/DDBJ whole genome shotgun (WGS) entry which is preliminary data.</text>
</comment>
<gene>
    <name evidence="1" type="ORF">BpHYR1_032630</name>
</gene>